<dbReference type="Pfam" id="PF17919">
    <property type="entry name" value="RT_RNaseH_2"/>
    <property type="match status" value="1"/>
</dbReference>
<dbReference type="PANTHER" id="PTHR48475">
    <property type="entry name" value="RIBONUCLEASE H"/>
    <property type="match status" value="1"/>
</dbReference>
<sequence length="1393" mass="158797">MTICYMTHYLLHDFLLLVFVGRTCIPYIWVPSLGRLFLIGFLSCTGNIPNCLPSTKIVAWSEVQRRGYIDVWEHYGDDGYSSNEDLYSLELDFLDICVARLLIESTTWVLELGSGLEGKLVRSSDQYSQIGQPSIRRDMDPQGLMGTRPSQYRFRGAPHMTLLYHHCHHLAIPYSRTTWFLCLHHHQFSQLHRLGHLFCMGRLRLHGVMSWDAYDDLPVAVLPVEFRMPDIERYTGIGCPILDVSRRELEALRQRPDKSVTSFISHWREKISQIIDKPSERDQISMIISLWDQGRYSQGLWADSSHSDSKKKKPRLGSRPSDVSTIGMMSHKSPRRPQTPRQFLDTPYPTVQHDQYRPFHHQYGAPSPPRPIRQFSQLEMPLSRAFQRLVEGGLIASLLPRPPPQQTPPGYQADLHCAYHRRAGHDTDSCAALRHTIQSLIDQGLVDLGRPGVTWGGLEGLIHILTADRATCILFSNDELPPEGLGHIRPLHISVACSGHRVPTVLLDNDSALNVVSLEDDNRDAVPMSFDSGQQHFSTQHDERHVTLLQRRMHITWHDCTWTGGSEHVPHEERIDHISKIVEIQDIQQALGHMHLSYGITEGFDAVIVAPSSLGQVSMFSMCFLDEDFDYGLFMDSGSGLDGVTLDDVYIDEMDMIGIGRILDTTPHKPHSTFDLFGVSMLEIDGDDSIIDVATSGFISVEGVSDLVDPPLSFDFMSGFVTRYDVMYDGNNNDMSIFEYLPMSQHFHLIAPQAPTTSMHDIDDVGDPDDPLSGQPDCDSDSKERKVTPVSRLIDLLKSYLDVFAWSYEDMPGLDSSIVQHHLPILPHYPEWLTNVVPIPKKDGKVRVYVDYMDLNKASPKNDFPLPHINILVDSTVGHSMLSFMDGFFGYNQILMAPEDMEKTSFIPEWGTYCYRVMSFGLKNVGATYQRVATTLFHDIMHKDVEVYVDDMIVKSRDRLLGHIVSERGIEVDPENIKAILDMSAPRTEREIRGFLGRLQYISHFITRLTDICKPIFRLLRKNQPTIWNEDCQRAFEKIKECLISPPILMPPTLGCPLLLYLSISDMALGCMLAQLDDSRKEQAIYYLSKRMLKYECKYIMIEHLCLALVWATRRLRHYMTEYSIRLVSRLDPLRYLFNRPVLTGRLMRWLVLWTEFDIQYVTQKSVKGSIVADHLASLPVSNDRSIDDDFPDEQFVSVASISGWRLYFDGATNQSGFGISILLISPQGDHIPRFDELRYRVENQFADALATLASMIEIPAGMTMQPLLIETRFAPAYCCLIGNIEDRAELPWYHDIHQFLAYGAYPESATAKDRRALRQLATRFVISGDAIYRKSLDGMLLLCIDRVTADRVMREVHAGVCGPHMGGHMLARKIMRTGYFWLTMETDCCQFV</sequence>
<protein>
    <submittedName>
        <fullName evidence="4">Retrovirus-related Pol polyprotein from transposon 297</fullName>
    </submittedName>
</protein>
<dbReference type="CDD" id="cd01647">
    <property type="entry name" value="RT_LTR"/>
    <property type="match status" value="1"/>
</dbReference>
<comment type="caution">
    <text evidence="4">The sequence shown here is derived from an EMBL/GenBank/DDBJ whole genome shotgun (WGS) entry which is preliminary data.</text>
</comment>
<dbReference type="InterPro" id="IPR043128">
    <property type="entry name" value="Rev_trsase/Diguanyl_cyclase"/>
</dbReference>
<dbReference type="Gene3D" id="1.10.340.70">
    <property type="match status" value="1"/>
</dbReference>
<dbReference type="EMBL" id="QGNW01000645">
    <property type="protein sequence ID" value="RVW66560.1"/>
    <property type="molecule type" value="Genomic_DNA"/>
</dbReference>
<proteinExistence type="predicted"/>
<feature type="region of interest" description="Disordered" evidence="1">
    <location>
        <begin position="758"/>
        <end position="785"/>
    </location>
</feature>
<evidence type="ECO:0000259" key="3">
    <source>
        <dbReference type="Pfam" id="PF17919"/>
    </source>
</evidence>
<dbReference type="SUPFAM" id="SSF56672">
    <property type="entry name" value="DNA/RNA polymerases"/>
    <property type="match status" value="1"/>
</dbReference>
<dbReference type="Gene3D" id="3.10.10.10">
    <property type="entry name" value="HIV Type 1 Reverse Transcriptase, subunit A, domain 1"/>
    <property type="match status" value="1"/>
</dbReference>
<dbReference type="InterPro" id="IPR000477">
    <property type="entry name" value="RT_dom"/>
</dbReference>
<evidence type="ECO:0000313" key="5">
    <source>
        <dbReference type="Proteomes" id="UP000288805"/>
    </source>
</evidence>
<feature type="domain" description="Reverse transcriptase" evidence="2">
    <location>
        <begin position="839"/>
        <end position="958"/>
    </location>
</feature>
<dbReference type="Pfam" id="PF00078">
    <property type="entry name" value="RVT_1"/>
    <property type="match status" value="1"/>
</dbReference>
<dbReference type="InterPro" id="IPR043502">
    <property type="entry name" value="DNA/RNA_pol_sf"/>
</dbReference>
<dbReference type="PANTHER" id="PTHR48475:SF1">
    <property type="entry name" value="RNASE H TYPE-1 DOMAIN-CONTAINING PROTEIN"/>
    <property type="match status" value="1"/>
</dbReference>
<name>A0A438G2Z3_VITVI</name>
<organism evidence="4 5">
    <name type="scientific">Vitis vinifera</name>
    <name type="common">Grape</name>
    <dbReference type="NCBI Taxonomy" id="29760"/>
    <lineage>
        <taxon>Eukaryota</taxon>
        <taxon>Viridiplantae</taxon>
        <taxon>Streptophyta</taxon>
        <taxon>Embryophyta</taxon>
        <taxon>Tracheophyta</taxon>
        <taxon>Spermatophyta</taxon>
        <taxon>Magnoliopsida</taxon>
        <taxon>eudicotyledons</taxon>
        <taxon>Gunneridae</taxon>
        <taxon>Pentapetalae</taxon>
        <taxon>rosids</taxon>
        <taxon>Vitales</taxon>
        <taxon>Vitaceae</taxon>
        <taxon>Viteae</taxon>
        <taxon>Vitis</taxon>
    </lineage>
</organism>
<dbReference type="Gene3D" id="3.30.70.270">
    <property type="match status" value="2"/>
</dbReference>
<dbReference type="InterPro" id="IPR041577">
    <property type="entry name" value="RT_RNaseH_2"/>
</dbReference>
<gene>
    <name evidence="4" type="primary">pol_2445</name>
    <name evidence="4" type="ORF">CK203_063868</name>
</gene>
<dbReference type="FunFam" id="3.30.70.270:FF:000020">
    <property type="entry name" value="Transposon Tf2-6 polyprotein-like Protein"/>
    <property type="match status" value="1"/>
</dbReference>
<feature type="domain" description="Reverse transcriptase/retrotransposon-derived protein RNase H-like" evidence="3">
    <location>
        <begin position="1028"/>
        <end position="1125"/>
    </location>
</feature>
<dbReference type="Proteomes" id="UP000288805">
    <property type="component" value="Unassembled WGS sequence"/>
</dbReference>
<dbReference type="CDD" id="cd09274">
    <property type="entry name" value="RNase_HI_RT_Ty3"/>
    <property type="match status" value="1"/>
</dbReference>
<evidence type="ECO:0000256" key="1">
    <source>
        <dbReference type="SAM" id="MobiDB-lite"/>
    </source>
</evidence>
<evidence type="ECO:0000313" key="4">
    <source>
        <dbReference type="EMBL" id="RVW66560.1"/>
    </source>
</evidence>
<reference evidence="4 5" key="1">
    <citation type="journal article" date="2018" name="PLoS Genet.">
        <title>Population sequencing reveals clonal diversity and ancestral inbreeding in the grapevine cultivar Chardonnay.</title>
        <authorList>
            <person name="Roach M.J."/>
            <person name="Johnson D.L."/>
            <person name="Bohlmann J."/>
            <person name="van Vuuren H.J."/>
            <person name="Jones S.J."/>
            <person name="Pretorius I.S."/>
            <person name="Schmidt S.A."/>
            <person name="Borneman A.R."/>
        </authorList>
    </citation>
    <scope>NUCLEOTIDE SEQUENCE [LARGE SCALE GENOMIC DNA]</scope>
    <source>
        <strain evidence="5">cv. Chardonnay</strain>
        <tissue evidence="4">Leaf</tissue>
    </source>
</reference>
<accession>A0A438G2Z3</accession>
<feature type="region of interest" description="Disordered" evidence="1">
    <location>
        <begin position="302"/>
        <end position="342"/>
    </location>
</feature>
<evidence type="ECO:0000259" key="2">
    <source>
        <dbReference type="Pfam" id="PF00078"/>
    </source>
</evidence>